<dbReference type="Proteomes" id="UP001145072">
    <property type="component" value="Unassembled WGS sequence"/>
</dbReference>
<dbReference type="AlphaFoldDB" id="A0A9X3WMX1"/>
<gene>
    <name evidence="1" type="ORF">NC661_19875</name>
</gene>
<keyword evidence="2" id="KW-1185">Reference proteome</keyword>
<reference evidence="1" key="1">
    <citation type="submission" date="2022-06" db="EMBL/GenBank/DDBJ databases">
        <title>Aquibacillus sp. a new bacterium isolated from soil saline samples.</title>
        <authorList>
            <person name="Galisteo C."/>
            <person name="De La Haba R."/>
            <person name="Sanchez-Porro C."/>
            <person name="Ventosa A."/>
        </authorList>
    </citation>
    <scope>NUCLEOTIDE SEQUENCE</scope>
    <source>
        <strain evidence="1">JCM 12387</strain>
    </source>
</reference>
<dbReference type="InterPro" id="IPR015064">
    <property type="entry name" value="Sda"/>
</dbReference>
<accession>A0A9X3WMX1</accession>
<comment type="caution">
    <text evidence="1">The sequence shown here is derived from an EMBL/GenBank/DDBJ whole genome shotgun (WGS) entry which is preliminary data.</text>
</comment>
<dbReference type="EMBL" id="JAMQJZ010000024">
    <property type="protein sequence ID" value="MDC3422615.1"/>
    <property type="molecule type" value="Genomic_DNA"/>
</dbReference>
<dbReference type="Gene3D" id="1.10.287.1100">
    <property type="entry name" value="Sporulation inhibitor A"/>
    <property type="match status" value="1"/>
</dbReference>
<proteinExistence type="predicted"/>
<dbReference type="SUPFAM" id="SSF100985">
    <property type="entry name" value="Sporulation inhibitor Sda"/>
    <property type="match status" value="1"/>
</dbReference>
<dbReference type="Pfam" id="PF08970">
    <property type="entry name" value="Sda"/>
    <property type="match status" value="1"/>
</dbReference>
<dbReference type="RefSeq" id="WP_259870059.1">
    <property type="nucleotide sequence ID" value="NZ_JAMQJZ010000024.1"/>
</dbReference>
<sequence length="45" mass="5380">MNLPDEKLLEAYYKAIELKLEEEFIKNLEKEIEKRQLAIIEEKSG</sequence>
<protein>
    <submittedName>
        <fullName evidence="1">Sporulation histidine kinase inhibitor Sda</fullName>
    </submittedName>
</protein>
<organism evidence="1 2">
    <name type="scientific">Aquibacillus koreensis</name>
    <dbReference type="NCBI Taxonomy" id="279446"/>
    <lineage>
        <taxon>Bacteria</taxon>
        <taxon>Bacillati</taxon>
        <taxon>Bacillota</taxon>
        <taxon>Bacilli</taxon>
        <taxon>Bacillales</taxon>
        <taxon>Bacillaceae</taxon>
        <taxon>Aquibacillus</taxon>
    </lineage>
</organism>
<name>A0A9X3WMX1_9BACI</name>
<evidence type="ECO:0000313" key="2">
    <source>
        <dbReference type="Proteomes" id="UP001145072"/>
    </source>
</evidence>
<evidence type="ECO:0000313" key="1">
    <source>
        <dbReference type="EMBL" id="MDC3422615.1"/>
    </source>
</evidence>
<dbReference type="InterPro" id="IPR036916">
    <property type="entry name" value="Sda_sf"/>
</dbReference>